<dbReference type="Pfam" id="PF06110">
    <property type="entry name" value="TXD17-like_Trx"/>
    <property type="match status" value="1"/>
</dbReference>
<dbReference type="EMBL" id="CAJVCH010001093">
    <property type="protein sequence ID" value="CAG7636622.1"/>
    <property type="molecule type" value="Genomic_DNA"/>
</dbReference>
<evidence type="ECO:0000313" key="4">
    <source>
        <dbReference type="Proteomes" id="UP000708208"/>
    </source>
</evidence>
<dbReference type="InterPro" id="IPR010357">
    <property type="entry name" value="TXNDC17_dom"/>
</dbReference>
<evidence type="ECO:0000256" key="1">
    <source>
        <dbReference type="ARBA" id="ARBA00008987"/>
    </source>
</evidence>
<dbReference type="AlphaFoldDB" id="A0A8J2NFZ1"/>
<name>A0A8J2NFZ1_9HEXA</name>
<proteinExistence type="inferred from homology"/>
<comment type="similarity">
    <text evidence="1">Belongs to the thioredoxin family.</text>
</comment>
<dbReference type="InterPro" id="IPR045108">
    <property type="entry name" value="TXNDC17-like"/>
</dbReference>
<dbReference type="PANTHER" id="PTHR12452">
    <property type="entry name" value="42-9-9 PROTEIN-RELATED"/>
    <property type="match status" value="1"/>
</dbReference>
<dbReference type="GO" id="GO:0005829">
    <property type="term" value="C:cytosol"/>
    <property type="evidence" value="ECO:0007669"/>
    <property type="project" value="TreeGrafter"/>
</dbReference>
<gene>
    <name evidence="3" type="ORF">AFUS01_LOCUS277</name>
</gene>
<dbReference type="GO" id="GO:0047134">
    <property type="term" value="F:protein-disulfide reductase [NAD(P)H] activity"/>
    <property type="evidence" value="ECO:0007669"/>
    <property type="project" value="InterPro"/>
</dbReference>
<keyword evidence="4" id="KW-1185">Reference proteome</keyword>
<dbReference type="OrthoDB" id="78947at2759"/>
<sequence length="158" mass="18210">MCKFGKGSTRSSSSRPLLRSSRKLKRKKGKMPLLEETVKGYEAFKEKIAILEKSHNKIYIVFTGGEEKTSRLSWCPDCNDFYTTFAAFKMKHQLEGFLLYVDVGQRGEWKDKASPFRTDPLLKLTSIPTLMMWGTPKKLSNDLILQEDALEMLFEDDD</sequence>
<protein>
    <recommendedName>
        <fullName evidence="2">Thioredoxin domain-containing protein</fullName>
    </recommendedName>
</protein>
<dbReference type="PANTHER" id="PTHR12452:SF0">
    <property type="entry name" value="THIOREDOXIN DOMAIN-CONTAINING PROTEIN 17"/>
    <property type="match status" value="1"/>
</dbReference>
<accession>A0A8J2NFZ1</accession>
<evidence type="ECO:0000313" key="3">
    <source>
        <dbReference type="EMBL" id="CAG7636622.1"/>
    </source>
</evidence>
<feature type="domain" description="Thioredoxin" evidence="2">
    <location>
        <begin position="37"/>
        <end position="156"/>
    </location>
</feature>
<reference evidence="3" key="1">
    <citation type="submission" date="2021-06" db="EMBL/GenBank/DDBJ databases">
        <authorList>
            <person name="Hodson N. C."/>
            <person name="Mongue J. A."/>
            <person name="Jaron S. K."/>
        </authorList>
    </citation>
    <scope>NUCLEOTIDE SEQUENCE</scope>
</reference>
<evidence type="ECO:0000259" key="2">
    <source>
        <dbReference type="Pfam" id="PF06110"/>
    </source>
</evidence>
<comment type="caution">
    <text evidence="3">The sequence shown here is derived from an EMBL/GenBank/DDBJ whole genome shotgun (WGS) entry which is preliminary data.</text>
</comment>
<organism evidence="3 4">
    <name type="scientific">Allacma fusca</name>
    <dbReference type="NCBI Taxonomy" id="39272"/>
    <lineage>
        <taxon>Eukaryota</taxon>
        <taxon>Metazoa</taxon>
        <taxon>Ecdysozoa</taxon>
        <taxon>Arthropoda</taxon>
        <taxon>Hexapoda</taxon>
        <taxon>Collembola</taxon>
        <taxon>Symphypleona</taxon>
        <taxon>Sminthuridae</taxon>
        <taxon>Allacma</taxon>
    </lineage>
</organism>
<dbReference type="Proteomes" id="UP000708208">
    <property type="component" value="Unassembled WGS sequence"/>
</dbReference>